<evidence type="ECO:0000256" key="4">
    <source>
        <dbReference type="PROSITE-ProRule" id="PRU01161"/>
    </source>
</evidence>
<proteinExistence type="inferred from homology"/>
<evidence type="ECO:0000256" key="5">
    <source>
        <dbReference type="RuleBase" id="RU361262"/>
    </source>
</evidence>
<feature type="short sequence motif" description="GXGXXG" evidence="4">
    <location>
        <begin position="41"/>
        <end position="46"/>
    </location>
</feature>
<dbReference type="AlphaFoldDB" id="A0AAE1JG36"/>
<evidence type="ECO:0000256" key="3">
    <source>
        <dbReference type="ARBA" id="ARBA00023098"/>
    </source>
</evidence>
<dbReference type="SUPFAM" id="SSF52151">
    <property type="entry name" value="FabD/lysophospholipase-like"/>
    <property type="match status" value="1"/>
</dbReference>
<dbReference type="InterPro" id="IPR002641">
    <property type="entry name" value="PNPLA_dom"/>
</dbReference>
<comment type="caution">
    <text evidence="8">The sequence shown here is derived from an EMBL/GenBank/DDBJ whole genome shotgun (WGS) entry which is preliminary data.</text>
</comment>
<gene>
    <name evidence="8" type="ORF">QN277_023004</name>
</gene>
<dbReference type="Gene3D" id="3.40.1090.10">
    <property type="entry name" value="Cytosolic phospholipase A2 catalytic domain"/>
    <property type="match status" value="1"/>
</dbReference>
<dbReference type="InterPro" id="IPR016035">
    <property type="entry name" value="Acyl_Trfase/lysoPLipase"/>
</dbReference>
<evidence type="ECO:0000256" key="2">
    <source>
        <dbReference type="ARBA" id="ARBA00022963"/>
    </source>
</evidence>
<evidence type="ECO:0000256" key="1">
    <source>
        <dbReference type="ARBA" id="ARBA00010240"/>
    </source>
</evidence>
<keyword evidence="3 4" id="KW-0443">Lipid metabolism</keyword>
<keyword evidence="2 4" id="KW-0442">Lipid degradation</keyword>
<organism evidence="8 9">
    <name type="scientific">Acacia crassicarpa</name>
    <name type="common">northern wattle</name>
    <dbReference type="NCBI Taxonomy" id="499986"/>
    <lineage>
        <taxon>Eukaryota</taxon>
        <taxon>Viridiplantae</taxon>
        <taxon>Streptophyta</taxon>
        <taxon>Embryophyta</taxon>
        <taxon>Tracheophyta</taxon>
        <taxon>Spermatophyta</taxon>
        <taxon>Magnoliopsida</taxon>
        <taxon>eudicotyledons</taxon>
        <taxon>Gunneridae</taxon>
        <taxon>Pentapetalae</taxon>
        <taxon>rosids</taxon>
        <taxon>fabids</taxon>
        <taxon>Fabales</taxon>
        <taxon>Fabaceae</taxon>
        <taxon>Caesalpinioideae</taxon>
        <taxon>mimosoid clade</taxon>
        <taxon>Acacieae</taxon>
        <taxon>Acacia</taxon>
    </lineage>
</organism>
<feature type="signal peptide" evidence="6">
    <location>
        <begin position="1"/>
        <end position="22"/>
    </location>
</feature>
<dbReference type="PROSITE" id="PS51635">
    <property type="entry name" value="PNPLA"/>
    <property type="match status" value="1"/>
</dbReference>
<dbReference type="Proteomes" id="UP001293593">
    <property type="component" value="Unassembled WGS sequence"/>
</dbReference>
<protein>
    <recommendedName>
        <fullName evidence="5">Patatin</fullName>
        <ecNumber evidence="5">3.1.1.-</ecNumber>
    </recommendedName>
</protein>
<feature type="chain" id="PRO_5042201854" description="Patatin" evidence="6">
    <location>
        <begin position="23"/>
        <end position="403"/>
    </location>
</feature>
<dbReference type="GO" id="GO:0004620">
    <property type="term" value="F:phospholipase activity"/>
    <property type="evidence" value="ECO:0007669"/>
    <property type="project" value="TreeGrafter"/>
</dbReference>
<comment type="domain">
    <text evidence="5">The nitrogen atoms of the two glycine residues in the GGXR motif define the oxyanion hole, and stabilize the oxyanion that forms during the nucleophilic attack by the catalytic serine during substrate cleavage.</text>
</comment>
<reference evidence="8" key="1">
    <citation type="submission" date="2023-10" db="EMBL/GenBank/DDBJ databases">
        <title>Chromosome-level genome of the transformable northern wattle, Acacia crassicarpa.</title>
        <authorList>
            <person name="Massaro I."/>
            <person name="Sinha N.R."/>
            <person name="Poethig S."/>
            <person name="Leichty A.R."/>
        </authorList>
    </citation>
    <scope>NUCLEOTIDE SEQUENCE</scope>
    <source>
        <strain evidence="8">Acra3RX</strain>
        <tissue evidence="8">Leaf</tissue>
    </source>
</reference>
<dbReference type="EMBL" id="JAWXYG010000006">
    <property type="protein sequence ID" value="KAK4269907.1"/>
    <property type="molecule type" value="Genomic_DNA"/>
</dbReference>
<evidence type="ECO:0000313" key="8">
    <source>
        <dbReference type="EMBL" id="KAK4269907.1"/>
    </source>
</evidence>
<feature type="short sequence motif" description="GXSXG" evidence="4">
    <location>
        <begin position="78"/>
        <end position="82"/>
    </location>
</feature>
<comment type="caution">
    <text evidence="4">Lacks conserved residue(s) required for the propagation of feature annotation.</text>
</comment>
<dbReference type="Pfam" id="PF01734">
    <property type="entry name" value="Patatin"/>
    <property type="match status" value="1"/>
</dbReference>
<dbReference type="PANTHER" id="PTHR32176">
    <property type="entry name" value="XYLOSE ISOMERASE"/>
    <property type="match status" value="1"/>
</dbReference>
<dbReference type="EC" id="3.1.1.-" evidence="5"/>
<comment type="similarity">
    <text evidence="1 5">Belongs to the patatin family.</text>
</comment>
<dbReference type="PANTHER" id="PTHR32176:SF33">
    <property type="entry name" value="PATATIN"/>
    <property type="match status" value="1"/>
</dbReference>
<keyword evidence="9" id="KW-1185">Reference proteome</keyword>
<keyword evidence="6" id="KW-0732">Signal</keyword>
<dbReference type="GO" id="GO:0047372">
    <property type="term" value="F:monoacylglycerol lipase activity"/>
    <property type="evidence" value="ECO:0007669"/>
    <property type="project" value="TreeGrafter"/>
</dbReference>
<evidence type="ECO:0000259" key="7">
    <source>
        <dbReference type="PROSITE" id="PS51635"/>
    </source>
</evidence>
<evidence type="ECO:0000313" key="9">
    <source>
        <dbReference type="Proteomes" id="UP001293593"/>
    </source>
</evidence>
<sequence>MANYKILWLLVVFIVANNQVNTEVTATTEYGNLVTILSIDGGGIKGIIPAVILQYLEAELQKKDEKARISDYFDVIAGSSTGGIIASMLATPHPYHKTRPLFTAPQILNFYKHLGPSIFNQTRPWSMLFTQGPKYDGKELRHFLRLAFNQTRLSQTLTNVVIPTYDLKLSHPTIFSSFQEKYSDVLLSDICIGTTATPTYFPAHHFENNGRDFNLIDGIFTANHPALVAISEVRHAQKKKLELFGSKKSSDIKFLVLSLGTGKSESSDKYDAETTNNWSGLDWSSPVLQITLYDSPVYITDYYLATTVDIDQDKYLRIQEYELEEWVASVDNCTRENLDDLERVGKKLLEKPVLRVNAEKFVPEKIGEATNGEALQRFAEILYNERQHRLAKKSQKMTGRFTS</sequence>
<accession>A0AAE1JG36</accession>
<feature type="active site" description="Proton acceptor" evidence="4">
    <location>
        <position position="217"/>
    </location>
</feature>
<feature type="domain" description="PNPLA" evidence="7">
    <location>
        <begin position="37"/>
        <end position="230"/>
    </location>
</feature>
<feature type="active site" description="Nucleophile" evidence="4">
    <location>
        <position position="80"/>
    </location>
</feature>
<keyword evidence="4 5" id="KW-0378">Hydrolase</keyword>
<evidence type="ECO:0000256" key="6">
    <source>
        <dbReference type="SAM" id="SignalP"/>
    </source>
</evidence>
<name>A0AAE1JG36_9FABA</name>
<dbReference type="GO" id="GO:0016042">
    <property type="term" value="P:lipid catabolic process"/>
    <property type="evidence" value="ECO:0007669"/>
    <property type="project" value="UniProtKB-UniRule"/>
</dbReference>
<comment type="function">
    <text evidence="5">Lipolytic acyl hydrolase (LAH).</text>
</comment>